<feature type="domain" description="XdhC- CoxI" evidence="1">
    <location>
        <begin position="18"/>
        <end position="81"/>
    </location>
</feature>
<proteinExistence type="predicted"/>
<protein>
    <submittedName>
        <fullName evidence="3">Uncharacterized protein</fullName>
    </submittedName>
</protein>
<dbReference type="InterPro" id="IPR003777">
    <property type="entry name" value="XdhC_CoxI"/>
</dbReference>
<dbReference type="eggNOG" id="COG1975">
    <property type="taxonomic scope" value="Bacteria"/>
</dbReference>
<dbReference type="STRING" id="1219065.VPR01S_05_00990"/>
<dbReference type="Gene3D" id="3.40.50.720">
    <property type="entry name" value="NAD(P)-binding Rossmann-like Domain"/>
    <property type="match status" value="1"/>
</dbReference>
<evidence type="ECO:0000259" key="1">
    <source>
        <dbReference type="Pfam" id="PF02625"/>
    </source>
</evidence>
<dbReference type="Pfam" id="PF02625">
    <property type="entry name" value="XdhC_CoxI"/>
    <property type="match status" value="1"/>
</dbReference>
<evidence type="ECO:0000313" key="3">
    <source>
        <dbReference type="EMBL" id="GAD66804.1"/>
    </source>
</evidence>
<evidence type="ECO:0000259" key="2">
    <source>
        <dbReference type="Pfam" id="PF13478"/>
    </source>
</evidence>
<dbReference type="RefSeq" id="WP_021704782.1">
    <property type="nucleotide sequence ID" value="NZ_BATJ01000005.1"/>
</dbReference>
<dbReference type="Pfam" id="PF13478">
    <property type="entry name" value="XdhC_C"/>
    <property type="match status" value="1"/>
</dbReference>
<dbReference type="InterPro" id="IPR052698">
    <property type="entry name" value="MoCofactor_Util/Proc"/>
</dbReference>
<dbReference type="EMBL" id="BATJ01000005">
    <property type="protein sequence ID" value="GAD66804.1"/>
    <property type="molecule type" value="Genomic_DNA"/>
</dbReference>
<reference evidence="3 4" key="1">
    <citation type="submission" date="2013-09" db="EMBL/GenBank/DDBJ databases">
        <title>Whole genome shotgun sequence of Vibrio proteolyticus NBRC 13287.</title>
        <authorList>
            <person name="Isaki S."/>
            <person name="Hosoyama A."/>
            <person name="Numata M."/>
            <person name="Hashimoto M."/>
            <person name="Hosoyama Y."/>
            <person name="Tsuchikane K."/>
            <person name="Noguchi M."/>
            <person name="Hirakata S."/>
            <person name="Ichikawa N."/>
            <person name="Ohji S."/>
            <person name="Yamazoe A."/>
            <person name="Fujita N."/>
        </authorList>
    </citation>
    <scope>NUCLEOTIDE SEQUENCE [LARGE SCALE GENOMIC DNA]</scope>
    <source>
        <strain evidence="3 4">NBRC 13287</strain>
    </source>
</reference>
<dbReference type="InterPro" id="IPR027051">
    <property type="entry name" value="XdhC_Rossmann_dom"/>
</dbReference>
<dbReference type="AlphaFoldDB" id="U3BAI3"/>
<accession>U3BAI3</accession>
<keyword evidence="4" id="KW-1185">Reference proteome</keyword>
<comment type="caution">
    <text evidence="3">The sequence shown here is derived from an EMBL/GenBank/DDBJ whole genome shotgun (WGS) entry which is preliminary data.</text>
</comment>
<feature type="domain" description="XdhC Rossmann" evidence="2">
    <location>
        <begin position="179"/>
        <end position="319"/>
    </location>
</feature>
<sequence>MSNHLLYLLTQWLRLKDEANWVLGTVYKTEGPAYRKSGAMMLFSDAGHQLGMLSGGCLESDIHLHARKVMLNQAPVTLTYDGSDEDDLAFQLGIGCGGTVHILLQPLTAENGYLDLPLVLVALQQHHKGHYFQKVSRKDVAARFMTEAMPEEHQRTGATLIEQEDGVWLCTPIDAPLHVLLVGGGIDARPVAQMAHLLGWQVTLWDPRPANGRMEYFPHLAHRLSGQASELPAHCRDHNVQAAILMSHNVSLDAEALAAMAGVPLKYLALLGPTNRRDKVMSLAGILHDELSATLSGPAGLDIGAELPETIALSILAECQAATTRATGRSLSDVLPLFRAAS</sequence>
<organism evidence="3 4">
    <name type="scientific">Vibrio proteolyticus NBRC 13287</name>
    <dbReference type="NCBI Taxonomy" id="1219065"/>
    <lineage>
        <taxon>Bacteria</taxon>
        <taxon>Pseudomonadati</taxon>
        <taxon>Pseudomonadota</taxon>
        <taxon>Gammaproteobacteria</taxon>
        <taxon>Vibrionales</taxon>
        <taxon>Vibrionaceae</taxon>
        <taxon>Vibrio</taxon>
    </lineage>
</organism>
<dbReference type="Proteomes" id="UP000016570">
    <property type="component" value="Unassembled WGS sequence"/>
</dbReference>
<gene>
    <name evidence="3" type="ORF">VPR01S_05_00990</name>
</gene>
<dbReference type="PANTHER" id="PTHR30388:SF4">
    <property type="entry name" value="MOLYBDENUM COFACTOR INSERTION CHAPERONE PAOD"/>
    <property type="match status" value="1"/>
</dbReference>
<name>U3BAI3_VIBPR</name>
<evidence type="ECO:0000313" key="4">
    <source>
        <dbReference type="Proteomes" id="UP000016570"/>
    </source>
</evidence>
<dbReference type="PANTHER" id="PTHR30388">
    <property type="entry name" value="ALDEHYDE OXIDOREDUCTASE MOLYBDENUM COFACTOR ASSEMBLY PROTEIN"/>
    <property type="match status" value="1"/>
</dbReference>